<dbReference type="PANTHER" id="PTHR12526">
    <property type="entry name" value="GLYCOSYLTRANSFERASE"/>
    <property type="match status" value="1"/>
</dbReference>
<accession>A0A837CSL2</accession>
<protein>
    <submittedName>
        <fullName evidence="3">Putative glucosylltransferase</fullName>
    </submittedName>
</protein>
<proteinExistence type="predicted"/>
<dbReference type="GO" id="GO:0016757">
    <property type="term" value="F:glycosyltransferase activity"/>
    <property type="evidence" value="ECO:0007669"/>
    <property type="project" value="InterPro"/>
</dbReference>
<sequence length="377" mass="41210">MRIAQLAPLAESVPPKLYGGTERVIAWLMDELVELGHDVTLFASGDSKTKGKLHPVWPRALRLGRRGADPSAACALLIEAIAERASDFDVIHSHVDWLPLPVLSRTGVPFLTTMHGRLDLPGLSKVIGAFPNAGFVSISDNQRRPLPDANWIATIQHGMPKDLLRPSYDHGSYLAFLGRLTADKGPEAAIRIARAARMPLRVAAKIPRAETAYFKKKLEPNIDGEEIRLVGEVDEIRKQPFLAGAAALLFPINWPEPFGLVMIEAMACGTPVIAYRWGSVPEVVEDGVTGFIVDNEEQAIAAVNELGRLDRRAVRARFEERFAASRMAREYEIRYRELVDRGVRAAESVQIPGGDEGFAKGAAQSSRPVGTASDSGR</sequence>
<feature type="region of interest" description="Disordered" evidence="1">
    <location>
        <begin position="351"/>
        <end position="377"/>
    </location>
</feature>
<dbReference type="InterPro" id="IPR028098">
    <property type="entry name" value="Glyco_trans_4-like_N"/>
</dbReference>
<keyword evidence="3" id="KW-0808">Transferase</keyword>
<dbReference type="Gene3D" id="3.40.50.2000">
    <property type="entry name" value="Glycogen Phosphorylase B"/>
    <property type="match status" value="2"/>
</dbReference>
<feature type="compositionally biased region" description="Polar residues" evidence="1">
    <location>
        <begin position="363"/>
        <end position="377"/>
    </location>
</feature>
<evidence type="ECO:0000256" key="1">
    <source>
        <dbReference type="SAM" id="MobiDB-lite"/>
    </source>
</evidence>
<dbReference type="SUPFAM" id="SSF53756">
    <property type="entry name" value="UDP-Glycosyltransferase/glycogen phosphorylase"/>
    <property type="match status" value="1"/>
</dbReference>
<dbReference type="PANTHER" id="PTHR12526:SF595">
    <property type="entry name" value="BLL5217 PROTEIN"/>
    <property type="match status" value="1"/>
</dbReference>
<comment type="caution">
    <text evidence="3">The sequence shown here is derived from an EMBL/GenBank/DDBJ whole genome shotgun (WGS) entry which is preliminary data.</text>
</comment>
<dbReference type="Pfam" id="PF13439">
    <property type="entry name" value="Glyco_transf_4"/>
    <property type="match status" value="1"/>
</dbReference>
<dbReference type="Pfam" id="PF13692">
    <property type="entry name" value="Glyco_trans_1_4"/>
    <property type="match status" value="1"/>
</dbReference>
<dbReference type="Proteomes" id="UP000024900">
    <property type="component" value="Unassembled WGS sequence"/>
</dbReference>
<evidence type="ECO:0000313" key="4">
    <source>
        <dbReference type="Proteomes" id="UP000024900"/>
    </source>
</evidence>
<evidence type="ECO:0000259" key="2">
    <source>
        <dbReference type="Pfam" id="PF13439"/>
    </source>
</evidence>
<dbReference type="AlphaFoldDB" id="A0A837CSL2"/>
<evidence type="ECO:0000313" key="3">
    <source>
        <dbReference type="EMBL" id="KGJ71283.1"/>
    </source>
</evidence>
<organism evidence="3 4">
    <name type="scientific">Bradyrhizobium diazoefficiens SEMIA 5080</name>
    <dbReference type="NCBI Taxonomy" id="754504"/>
    <lineage>
        <taxon>Bacteria</taxon>
        <taxon>Pseudomonadati</taxon>
        <taxon>Pseudomonadota</taxon>
        <taxon>Alphaproteobacteria</taxon>
        <taxon>Hyphomicrobiales</taxon>
        <taxon>Nitrobacteraceae</taxon>
        <taxon>Bradyrhizobium</taxon>
    </lineage>
</organism>
<dbReference type="RefSeq" id="WP_028175744.1">
    <property type="nucleotide sequence ID" value="NZ_ADOU02000004.1"/>
</dbReference>
<gene>
    <name evidence="3" type="ORF">BJA5080_07830</name>
</gene>
<reference evidence="3 4" key="1">
    <citation type="journal article" date="2014" name="BMC Genomics">
        <title>Comparative genomics of Bradyrhizobium japonicum CPAC 15 and Bradyrhizobium diazoefficiens CPAC 7: elite model strains for understanding symbiotic performance with soybean.</title>
        <authorList>
            <person name="Siqueira A.F."/>
            <person name="Ormeno-Orrillo E."/>
            <person name="Souza R.C."/>
            <person name="Rodrigues E.P."/>
            <person name="Almeida L.G."/>
            <person name="Barcellos F.G."/>
            <person name="Batista J.S."/>
            <person name="Nakatami A.S."/>
            <person name="Martinez-Romero E."/>
            <person name="Vasconcelos A.T."/>
            <person name="Hungria M."/>
        </authorList>
    </citation>
    <scope>NUCLEOTIDE SEQUENCE [LARGE SCALE GENOMIC DNA]</scope>
    <source>
        <strain evidence="3 4">SEMIA 5080</strain>
    </source>
</reference>
<dbReference type="EMBL" id="ADOU02000004">
    <property type="protein sequence ID" value="KGJ71283.1"/>
    <property type="molecule type" value="Genomic_DNA"/>
</dbReference>
<name>A0A837CSL2_9BRAD</name>
<dbReference type="CDD" id="cd03802">
    <property type="entry name" value="GT4_AviGT4-like"/>
    <property type="match status" value="1"/>
</dbReference>
<feature type="domain" description="Glycosyltransferase subfamily 4-like N-terminal" evidence="2">
    <location>
        <begin position="18"/>
        <end position="119"/>
    </location>
</feature>